<comment type="caution">
    <text evidence="10">The sequence shown here is derived from an EMBL/GenBank/DDBJ whole genome shotgun (WGS) entry which is preliminary data.</text>
</comment>
<dbReference type="AlphaFoldDB" id="A0AAD3TV84"/>
<sequence>MGALQYKLVMGVYGTVLALTGFIATFEAIVLALIGQRFNVDYYVARTFYYFCSPIIGWRIHMEGEEHLLNLQATGPAVILGNHQSMVDILYLGRMFPKQAAIMAKKSLKWLPGLGTFMMLSGSVFLDRKNNKSAVAMMNAAGDEMKRKKISVFVFPEGTRHLRDEASLLPFKKGAFHMAVRAGVPIVPVVCENYSKLLKPGKYFRRGNLTLRVLPPVSTVGYTTENINELIDKVQVQMLTALKEISSPAPLSPVSSTATITDHAGKKKSLAAQAEAAEDSEASDETEVEENVSESDDAVPASKPGKIALAMVSDFFHPNVGGVEGHIYSLSVELARRGHKVIVITHHHGKRVGVRYLAPGIKVYHVPFVPIASSASLPNYLLFLPYFRSIILRERIQLVHGHGTLSSLAHEAMHHAPLFGVRTVFTDHSLFGFADAVGVLTNKLLASALRTADAVICVSNTGRENTALRAELPPSRVSVIPNALVPSQFAPAQPPLPRDQITIVVISRLVYRKGIDLLVASAPAICDLFPQVNFLVAGDGPKMVDLLQLREKYELQDRITLLGAVRPADVRATLTRGHIYLSTSLTEAFGISIIEAACAGLFVVATRVGGVPETLPADMVEFARADEDDVVRALTHAIHAVQSGRHDAEHAHERVKTMYSWAAVAERTERVYAHVLAAPEMSAFDRLAAHFAGGPVFGPILCAILAVQWWFLRFLEMVIPREEIDDVMADWDAAQFAQAVEHEKKRKHVESGATDEDEAHHVHILH</sequence>
<evidence type="ECO:0000256" key="7">
    <source>
        <dbReference type="SAM" id="MobiDB-lite"/>
    </source>
</evidence>
<keyword evidence="6" id="KW-0443">Lipid metabolism</keyword>
<dbReference type="EMBL" id="BTCM01000004">
    <property type="protein sequence ID" value="GMK57524.1"/>
    <property type="molecule type" value="Genomic_DNA"/>
</dbReference>
<evidence type="ECO:0000313" key="10">
    <source>
        <dbReference type="EMBL" id="GMK57524.1"/>
    </source>
</evidence>
<dbReference type="EC" id="2.3.1.51" evidence="6"/>
<comment type="catalytic activity">
    <reaction evidence="6">
        <text>a 1-acyl-sn-glycero-3-phosphate + an acyl-CoA = a 1,2-diacyl-sn-glycero-3-phosphate + CoA</text>
        <dbReference type="Rhea" id="RHEA:19709"/>
        <dbReference type="ChEBI" id="CHEBI:57287"/>
        <dbReference type="ChEBI" id="CHEBI:57970"/>
        <dbReference type="ChEBI" id="CHEBI:58342"/>
        <dbReference type="ChEBI" id="CHEBI:58608"/>
        <dbReference type="EC" id="2.3.1.51"/>
    </reaction>
</comment>
<feature type="transmembrane region" description="Helical" evidence="8">
    <location>
        <begin position="12"/>
        <end position="34"/>
    </location>
</feature>
<evidence type="ECO:0000313" key="11">
    <source>
        <dbReference type="Proteomes" id="UP001222932"/>
    </source>
</evidence>
<keyword evidence="5 6" id="KW-0808">Transferase</keyword>
<proteinExistence type="inferred from homology"/>
<keyword evidence="8" id="KW-1133">Transmembrane helix</keyword>
<keyword evidence="11" id="KW-1185">Reference proteome</keyword>
<dbReference type="InterPro" id="IPR004552">
    <property type="entry name" value="AGP_acyltrans"/>
</dbReference>
<dbReference type="SMART" id="SM00563">
    <property type="entry name" value="PlsC"/>
    <property type="match status" value="1"/>
</dbReference>
<dbReference type="InterPro" id="IPR002123">
    <property type="entry name" value="Plipid/glycerol_acylTrfase"/>
</dbReference>
<dbReference type="Pfam" id="PF08288">
    <property type="entry name" value="PIGA"/>
    <property type="match status" value="1"/>
</dbReference>
<evidence type="ECO:0000256" key="6">
    <source>
        <dbReference type="RuleBase" id="RU361267"/>
    </source>
</evidence>
<dbReference type="GO" id="GO:0003841">
    <property type="term" value="F:1-acylglycerol-3-phosphate O-acyltransferase activity"/>
    <property type="evidence" value="ECO:0007669"/>
    <property type="project" value="UniProtKB-UniRule"/>
</dbReference>
<evidence type="ECO:0000256" key="5">
    <source>
        <dbReference type="ARBA" id="ARBA00022679"/>
    </source>
</evidence>
<name>A0AAD3TV84_9TREE</name>
<organism evidence="10 11">
    <name type="scientific">Cutaneotrichosporon spelunceum</name>
    <dbReference type="NCBI Taxonomy" id="1672016"/>
    <lineage>
        <taxon>Eukaryota</taxon>
        <taxon>Fungi</taxon>
        <taxon>Dikarya</taxon>
        <taxon>Basidiomycota</taxon>
        <taxon>Agaricomycotina</taxon>
        <taxon>Tremellomycetes</taxon>
        <taxon>Trichosporonales</taxon>
        <taxon>Trichosporonaceae</taxon>
        <taxon>Cutaneotrichosporon</taxon>
    </lineage>
</organism>
<dbReference type="Proteomes" id="UP001222932">
    <property type="component" value="Unassembled WGS sequence"/>
</dbReference>
<dbReference type="InterPro" id="IPR013234">
    <property type="entry name" value="PIGA_GPI_anchor_biosynthesis"/>
</dbReference>
<evidence type="ECO:0000256" key="2">
    <source>
        <dbReference type="ARBA" id="ARBA00004687"/>
    </source>
</evidence>
<dbReference type="Pfam" id="PF00534">
    <property type="entry name" value="Glycos_transf_1"/>
    <property type="match status" value="1"/>
</dbReference>
<reference evidence="10" key="1">
    <citation type="journal article" date="2023" name="BMC Genomics">
        <title>Chromosome-level genome assemblies of Cutaneotrichosporon spp. (Trichosporonales, Basidiomycota) reveal imbalanced evolution between nucleotide sequences and chromosome synteny.</title>
        <authorList>
            <person name="Kobayashi Y."/>
            <person name="Kayamori A."/>
            <person name="Aoki K."/>
            <person name="Shiwa Y."/>
            <person name="Matsutani M."/>
            <person name="Fujita N."/>
            <person name="Sugita T."/>
            <person name="Iwasaki W."/>
            <person name="Tanaka N."/>
            <person name="Takashima M."/>
        </authorList>
    </citation>
    <scope>NUCLEOTIDE SEQUENCE</scope>
    <source>
        <strain evidence="10">HIS016</strain>
    </source>
</reference>
<dbReference type="PANTHER" id="PTHR45871">
    <property type="entry name" value="N-ACETYLGLUCOSAMINYL-PHOSPHATIDYLINOSITOL BIOSYNTHETIC PROTEIN"/>
    <property type="match status" value="1"/>
</dbReference>
<feature type="compositionally biased region" description="Acidic residues" evidence="7">
    <location>
        <begin position="276"/>
        <end position="297"/>
    </location>
</feature>
<accession>A0AAD3TV84</accession>
<comment type="domain">
    <text evidence="6">The HXXXXD motif is essential for acyltransferase activity and may constitute the binding site for the phosphate moiety of the glycerol-3-phosphate.</text>
</comment>
<dbReference type="GO" id="GO:0000506">
    <property type="term" value="C:glycosylphosphatidylinositol-N-acetylglucosaminyltransferase (GPI-GnT) complex"/>
    <property type="evidence" value="ECO:0007669"/>
    <property type="project" value="InterPro"/>
</dbReference>
<keyword evidence="4" id="KW-0328">Glycosyltransferase</keyword>
<dbReference type="CDD" id="cd03796">
    <property type="entry name" value="GT4_PIG-A-like"/>
    <property type="match status" value="1"/>
</dbReference>
<evidence type="ECO:0000259" key="9">
    <source>
        <dbReference type="SMART" id="SM00563"/>
    </source>
</evidence>
<protein>
    <recommendedName>
        <fullName evidence="6">1-acyl-sn-glycerol-3-phosphate acyltransferase</fullName>
        <ecNumber evidence="6">2.3.1.51</ecNumber>
    </recommendedName>
</protein>
<dbReference type="CDD" id="cd07989">
    <property type="entry name" value="LPLAT_AGPAT-like"/>
    <property type="match status" value="1"/>
</dbReference>
<evidence type="ECO:0000256" key="3">
    <source>
        <dbReference type="ARBA" id="ARBA00022502"/>
    </source>
</evidence>
<dbReference type="GO" id="GO:0017176">
    <property type="term" value="F:phosphatidylinositol N-acetylglucosaminyltransferase activity"/>
    <property type="evidence" value="ECO:0007669"/>
    <property type="project" value="InterPro"/>
</dbReference>
<keyword evidence="6" id="KW-1208">Phospholipid metabolism</keyword>
<feature type="domain" description="Phospholipid/glycerol acyltransferase" evidence="9">
    <location>
        <begin position="77"/>
        <end position="194"/>
    </location>
</feature>
<keyword evidence="6" id="KW-0012">Acyltransferase</keyword>
<dbReference type="GO" id="GO:0006506">
    <property type="term" value="P:GPI anchor biosynthetic process"/>
    <property type="evidence" value="ECO:0007669"/>
    <property type="project" value="UniProtKB-KW"/>
</dbReference>
<dbReference type="NCBIfam" id="TIGR00530">
    <property type="entry name" value="AGP_acyltrn"/>
    <property type="match status" value="1"/>
</dbReference>
<evidence type="ECO:0000256" key="4">
    <source>
        <dbReference type="ARBA" id="ARBA00022676"/>
    </source>
</evidence>
<feature type="region of interest" description="Disordered" evidence="7">
    <location>
        <begin position="744"/>
        <end position="766"/>
    </location>
</feature>
<comment type="pathway">
    <text evidence="2">Glycolipid biosynthesis; glycosylphosphatidylinositol-anchor biosynthesis.</text>
</comment>
<keyword evidence="3" id="KW-0337">GPI-anchor biosynthesis</keyword>
<dbReference type="PANTHER" id="PTHR45871:SF1">
    <property type="entry name" value="PHOSPHATIDYLINOSITOL N-ACETYLGLUCOSAMINYLTRANSFERASE SUBUNIT A"/>
    <property type="match status" value="1"/>
</dbReference>
<keyword evidence="6" id="KW-0594">Phospholipid biosynthesis</keyword>
<evidence type="ECO:0000256" key="1">
    <source>
        <dbReference type="ARBA" id="ARBA00003265"/>
    </source>
</evidence>
<dbReference type="Gene3D" id="3.40.50.2000">
    <property type="entry name" value="Glycogen Phosphorylase B"/>
    <property type="match status" value="2"/>
</dbReference>
<feature type="region of interest" description="Disordered" evidence="7">
    <location>
        <begin position="248"/>
        <end position="301"/>
    </location>
</feature>
<evidence type="ECO:0000256" key="8">
    <source>
        <dbReference type="SAM" id="Phobius"/>
    </source>
</evidence>
<dbReference type="SUPFAM" id="SSF53756">
    <property type="entry name" value="UDP-Glycosyltransferase/glycogen phosphorylase"/>
    <property type="match status" value="1"/>
</dbReference>
<dbReference type="InterPro" id="IPR001296">
    <property type="entry name" value="Glyco_trans_1"/>
</dbReference>
<comment type="similarity">
    <text evidence="6">Belongs to the 1-acyl-sn-glycerol-3-phosphate acyltransferase family.</text>
</comment>
<comment type="function">
    <text evidence="1">Catalytic subunit in the complex catalyzing the transfer of N-acetylglucosamine from UDP-N-acetylglucosamine to phosphatidylinositol, the first step of GPI biosynthesis.</text>
</comment>
<keyword evidence="6" id="KW-0444">Lipid biosynthesis</keyword>
<reference evidence="10" key="2">
    <citation type="submission" date="2023-06" db="EMBL/GenBank/DDBJ databases">
        <authorList>
            <person name="Kobayashi Y."/>
            <person name="Kayamori A."/>
            <person name="Aoki K."/>
            <person name="Shiwa Y."/>
            <person name="Fujita N."/>
            <person name="Sugita T."/>
            <person name="Iwasaki W."/>
            <person name="Tanaka N."/>
            <person name="Takashima M."/>
        </authorList>
    </citation>
    <scope>NUCLEOTIDE SEQUENCE</scope>
    <source>
        <strain evidence="10">HIS016</strain>
    </source>
</reference>
<dbReference type="InterPro" id="IPR039507">
    <property type="entry name" value="PIG-A/GPI3"/>
</dbReference>
<keyword evidence="8" id="KW-0472">Membrane</keyword>
<feature type="transmembrane region" description="Helical" evidence="8">
    <location>
        <begin position="687"/>
        <end position="712"/>
    </location>
</feature>
<keyword evidence="8" id="KW-0812">Transmembrane</keyword>
<dbReference type="SUPFAM" id="SSF69593">
    <property type="entry name" value="Glycerol-3-phosphate (1)-acyltransferase"/>
    <property type="match status" value="1"/>
</dbReference>
<dbReference type="Pfam" id="PF01553">
    <property type="entry name" value="Acyltransferase"/>
    <property type="match status" value="1"/>
</dbReference>
<gene>
    <name evidence="10" type="primary">SPT14</name>
    <name evidence="10" type="ORF">CspeluHIS016_0403580</name>
</gene>